<gene>
    <name evidence="1" type="ORF">GUH15_25295</name>
</gene>
<protein>
    <submittedName>
        <fullName evidence="1">Uncharacterized protein</fullName>
    </submittedName>
</protein>
<sequence>HYGDNWFYGAYDNLKEAYQKNPMDVNVLYYLAKASARTSWKKEGVEYMEEAFRIAVPSDSMMVRLYDGLVECYDYAGDT</sequence>
<evidence type="ECO:0000313" key="1">
    <source>
        <dbReference type="EMBL" id="MBD4339306.1"/>
    </source>
</evidence>
<feature type="non-terminal residue" evidence="1">
    <location>
        <position position="1"/>
    </location>
</feature>
<evidence type="ECO:0000313" key="2">
    <source>
        <dbReference type="Proteomes" id="UP000653002"/>
    </source>
</evidence>
<dbReference type="EMBL" id="JAABFR010002218">
    <property type="protein sequence ID" value="MBD4339306.1"/>
    <property type="molecule type" value="Genomic_DNA"/>
</dbReference>
<accession>A0A8I0H502</accession>
<reference evidence="1" key="1">
    <citation type="submission" date="2020-01" db="EMBL/GenBank/DDBJ databases">
        <authorList>
            <person name="Richard D."/>
        </authorList>
    </citation>
    <scope>NUCLEOTIDE SEQUENCE</scope>
    <source>
        <strain evidence="1">JP541</strain>
    </source>
</reference>
<dbReference type="SUPFAM" id="SSF48452">
    <property type="entry name" value="TPR-like"/>
    <property type="match status" value="1"/>
</dbReference>
<dbReference type="AlphaFoldDB" id="A0A8I0H502"/>
<comment type="caution">
    <text evidence="1">The sequence shown here is derived from an EMBL/GenBank/DDBJ whole genome shotgun (WGS) entry which is preliminary data.</text>
</comment>
<organism evidence="1 2">
    <name type="scientific">Xanthomonas citri pv. citri</name>
    <dbReference type="NCBI Taxonomy" id="611301"/>
    <lineage>
        <taxon>Bacteria</taxon>
        <taxon>Pseudomonadati</taxon>
        <taxon>Pseudomonadota</taxon>
        <taxon>Gammaproteobacteria</taxon>
        <taxon>Lysobacterales</taxon>
        <taxon>Lysobacteraceae</taxon>
        <taxon>Xanthomonas</taxon>
    </lineage>
</organism>
<dbReference type="InterPro" id="IPR011990">
    <property type="entry name" value="TPR-like_helical_dom_sf"/>
</dbReference>
<feature type="non-terminal residue" evidence="1">
    <location>
        <position position="79"/>
    </location>
</feature>
<proteinExistence type="predicted"/>
<name>A0A8I0H502_XANCI</name>
<dbReference type="Proteomes" id="UP000653002">
    <property type="component" value="Unassembled WGS sequence"/>
</dbReference>